<accession>A0AAU9I8L2</accession>
<evidence type="ECO:0000256" key="1">
    <source>
        <dbReference type="SAM" id="Phobius"/>
    </source>
</evidence>
<feature type="transmembrane region" description="Helical" evidence="1">
    <location>
        <begin position="45"/>
        <end position="70"/>
    </location>
</feature>
<reference evidence="2" key="1">
    <citation type="submission" date="2021-09" db="EMBL/GenBank/DDBJ databases">
        <authorList>
            <consortium name="AG Swart"/>
            <person name="Singh M."/>
            <person name="Singh A."/>
            <person name="Seah K."/>
            <person name="Emmerich C."/>
        </authorList>
    </citation>
    <scope>NUCLEOTIDE SEQUENCE</scope>
    <source>
        <strain evidence="2">ATCC30299</strain>
    </source>
</reference>
<feature type="transmembrane region" description="Helical" evidence="1">
    <location>
        <begin position="111"/>
        <end position="128"/>
    </location>
</feature>
<evidence type="ECO:0000313" key="2">
    <source>
        <dbReference type="EMBL" id="CAG9310816.1"/>
    </source>
</evidence>
<name>A0AAU9I8L2_9CILI</name>
<organism evidence="2 3">
    <name type="scientific">Blepharisma stoltei</name>
    <dbReference type="NCBI Taxonomy" id="1481888"/>
    <lineage>
        <taxon>Eukaryota</taxon>
        <taxon>Sar</taxon>
        <taxon>Alveolata</taxon>
        <taxon>Ciliophora</taxon>
        <taxon>Postciliodesmatophora</taxon>
        <taxon>Heterotrichea</taxon>
        <taxon>Heterotrichida</taxon>
        <taxon>Blepharismidae</taxon>
        <taxon>Blepharisma</taxon>
    </lineage>
</organism>
<feature type="transmembrane region" description="Helical" evidence="1">
    <location>
        <begin position="76"/>
        <end position="99"/>
    </location>
</feature>
<proteinExistence type="predicted"/>
<sequence>MVNNYFYAKLQGKPWLDFRNFLYILQSYYCNLDTRLGMIHNFCSIIIKLSITANSIYCWIVFTLIAWWIYCKIYCGVIIIILIAACCICFLWIVPFTLICSLHCLQEEEEMVTFEFISLLQLLHWVFVLL</sequence>
<keyword evidence="1" id="KW-0812">Transmembrane</keyword>
<dbReference type="Proteomes" id="UP001162131">
    <property type="component" value="Unassembled WGS sequence"/>
</dbReference>
<keyword evidence="3" id="KW-1185">Reference proteome</keyword>
<dbReference type="EMBL" id="CAJZBQ010000003">
    <property type="protein sequence ID" value="CAG9310816.1"/>
    <property type="molecule type" value="Genomic_DNA"/>
</dbReference>
<keyword evidence="1" id="KW-1133">Transmembrane helix</keyword>
<keyword evidence="1" id="KW-0472">Membrane</keyword>
<dbReference type="AlphaFoldDB" id="A0AAU9I8L2"/>
<gene>
    <name evidence="2" type="ORF">BSTOLATCC_MIC2530</name>
</gene>
<evidence type="ECO:0000313" key="3">
    <source>
        <dbReference type="Proteomes" id="UP001162131"/>
    </source>
</evidence>
<protein>
    <submittedName>
        <fullName evidence="2">Uncharacterized protein</fullName>
    </submittedName>
</protein>
<comment type="caution">
    <text evidence="2">The sequence shown here is derived from an EMBL/GenBank/DDBJ whole genome shotgun (WGS) entry which is preliminary data.</text>
</comment>